<sequence length="651" mass="73743">MIRYSQCPACGAKVHFRASTTLLMVCEYCQSTLLRNDINLENLGKMAELLPDRSLLQIGSSGIYLGDGFTVIGRLQFQHESGLWNSWHLLFDHGKTGWLSEASGNYSLSFQVNEGLPDLPRERFVPDLSVPVNGQRMSVIRVETAKCIAGQGELSAAVPVGHTLHFVELAVAQTYASLEFDGAKPTLYLGQAVELTALHLQNLRDLEQSAIQISSRQLQCPACGGNLNFRLQQAQTITCPHCATVLDSRNDKLAILLKQSNKLQQLNRLPIPLGSIGRFERATFTVIGYLRRSTRASGLLHYWEEYLLHHPGYGFRWLVCSQGHWNLLKPILKPPSISKGYTGDTIAMLEGKTYRHFANYKAKIDRVAGEFYWRIKVEDSASLEDYIAPPYLLIKELQGKEINWSQGEYLQPEQVNDAFEGKLLLTPPKGVFANQPCPYEPSVDAWLKNTLLFVVLVIVLQCWFVFESRQEVVFSKVMEVSAVDSSDWSNYRTLNPESANLESEPFEIHSNHGNVVIDIDGNLDNSWLFSSISLVNLQNGLTYSSSREISDYSGYDGGEYWRENDSHTNVVFSAVPPGRYQLQVEAESERSYGSVNARKTQYLRVIANVPLWQNFWFVLIFLLIGPALFYHFRHHFEQQRWAESDHPMNNT</sequence>
<dbReference type="RefSeq" id="WP_379073368.1">
    <property type="nucleotide sequence ID" value="NZ_JBHTJW010000001.1"/>
</dbReference>
<evidence type="ECO:0000313" key="3">
    <source>
        <dbReference type="EMBL" id="MFD0928221.1"/>
    </source>
</evidence>
<dbReference type="Proteomes" id="UP001597106">
    <property type="component" value="Unassembled WGS sequence"/>
</dbReference>
<keyword evidence="1" id="KW-0812">Transmembrane</keyword>
<proteinExistence type="predicted"/>
<evidence type="ECO:0000256" key="1">
    <source>
        <dbReference type="SAM" id="Phobius"/>
    </source>
</evidence>
<keyword evidence="4" id="KW-1185">Reference proteome</keyword>
<comment type="caution">
    <text evidence="3">The sequence shown here is derived from an EMBL/GenBank/DDBJ whole genome shotgun (WGS) entry which is preliminary data.</text>
</comment>
<keyword evidence="1" id="KW-0472">Membrane</keyword>
<evidence type="ECO:0000313" key="4">
    <source>
        <dbReference type="Proteomes" id="UP001597106"/>
    </source>
</evidence>
<feature type="domain" description="DUF4178" evidence="2">
    <location>
        <begin position="273"/>
        <end position="412"/>
    </location>
</feature>
<feature type="transmembrane region" description="Helical" evidence="1">
    <location>
        <begin position="614"/>
        <end position="632"/>
    </location>
</feature>
<feature type="domain" description="DUF4178" evidence="2">
    <location>
        <begin position="57"/>
        <end position="194"/>
    </location>
</feature>
<dbReference type="Pfam" id="PF13785">
    <property type="entry name" value="DUF4178"/>
    <property type="match status" value="2"/>
</dbReference>
<protein>
    <submittedName>
        <fullName evidence="3">DUF4178 domain-containing protein</fullName>
    </submittedName>
</protein>
<reference evidence="4" key="1">
    <citation type="journal article" date="2019" name="Int. J. Syst. Evol. Microbiol.">
        <title>The Global Catalogue of Microorganisms (GCM) 10K type strain sequencing project: providing services to taxonomists for standard genome sequencing and annotation.</title>
        <authorList>
            <consortium name="The Broad Institute Genomics Platform"/>
            <consortium name="The Broad Institute Genome Sequencing Center for Infectious Disease"/>
            <person name="Wu L."/>
            <person name="Ma J."/>
        </authorList>
    </citation>
    <scope>NUCLEOTIDE SEQUENCE [LARGE SCALE GENOMIC DNA]</scope>
    <source>
        <strain evidence="4">CCUG 59685</strain>
    </source>
</reference>
<keyword evidence="1" id="KW-1133">Transmembrane helix</keyword>
<dbReference type="InterPro" id="IPR025235">
    <property type="entry name" value="DUF4178"/>
</dbReference>
<accession>A0ABW3GCA3</accession>
<name>A0ABW3GCA3_9PROT</name>
<evidence type="ECO:0000259" key="2">
    <source>
        <dbReference type="Pfam" id="PF13785"/>
    </source>
</evidence>
<dbReference type="EMBL" id="JBHTJW010000001">
    <property type="protein sequence ID" value="MFD0928221.1"/>
    <property type="molecule type" value="Genomic_DNA"/>
</dbReference>
<gene>
    <name evidence="3" type="ORF">ACFQ1T_00375</name>
</gene>
<organism evidence="3 4">
    <name type="scientific">Methylophilus glucosoxydans</name>
    <dbReference type="NCBI Taxonomy" id="752553"/>
    <lineage>
        <taxon>Bacteria</taxon>
        <taxon>Pseudomonadati</taxon>
        <taxon>Pseudomonadota</taxon>
        <taxon>Betaproteobacteria</taxon>
        <taxon>Nitrosomonadales</taxon>
        <taxon>Methylophilaceae</taxon>
        <taxon>Methylophilus</taxon>
    </lineage>
</organism>